<accession>A0A934MQV5</accession>
<dbReference type="SUPFAM" id="SSF140931">
    <property type="entry name" value="Fic-like"/>
    <property type="match status" value="1"/>
</dbReference>
<gene>
    <name evidence="5" type="ORF">JFN88_10480</name>
</gene>
<evidence type="ECO:0000313" key="5">
    <source>
        <dbReference type="EMBL" id="MBJ6361719.1"/>
    </source>
</evidence>
<keyword evidence="2" id="KW-0067">ATP-binding</keyword>
<dbReference type="InterPro" id="IPR003812">
    <property type="entry name" value="Fido"/>
</dbReference>
<dbReference type="RefSeq" id="WP_199019271.1">
    <property type="nucleotide sequence ID" value="NZ_JAELUP010000038.1"/>
</dbReference>
<dbReference type="InterPro" id="IPR036597">
    <property type="entry name" value="Fido-like_dom_sf"/>
</dbReference>
<feature type="binding site" evidence="2">
    <location>
        <begin position="189"/>
        <end position="196"/>
    </location>
    <ligand>
        <name>ATP</name>
        <dbReference type="ChEBI" id="CHEBI:30616"/>
    </ligand>
</feature>
<evidence type="ECO:0000259" key="4">
    <source>
        <dbReference type="PROSITE" id="PS51459"/>
    </source>
</evidence>
<feature type="domain" description="Fido" evidence="4">
    <location>
        <begin position="100"/>
        <end position="254"/>
    </location>
</feature>
<feature type="active site" evidence="1">
    <location>
        <position position="185"/>
    </location>
</feature>
<evidence type="ECO:0000256" key="3">
    <source>
        <dbReference type="PIRSR" id="PIRSR640198-3"/>
    </source>
</evidence>
<feature type="binding site" evidence="2">
    <location>
        <begin position="227"/>
        <end position="228"/>
    </location>
    <ligand>
        <name>ATP</name>
        <dbReference type="ChEBI" id="CHEBI:30616"/>
    </ligand>
</feature>
<organism evidence="5 6">
    <name type="scientific">Paenibacillus roseus</name>
    <dbReference type="NCBI Taxonomy" id="2798579"/>
    <lineage>
        <taxon>Bacteria</taxon>
        <taxon>Bacillati</taxon>
        <taxon>Bacillota</taxon>
        <taxon>Bacilli</taxon>
        <taxon>Bacillales</taxon>
        <taxon>Paenibacillaceae</taxon>
        <taxon>Paenibacillus</taxon>
    </lineage>
</organism>
<name>A0A934MQV5_9BACL</name>
<evidence type="ECO:0000256" key="1">
    <source>
        <dbReference type="PIRSR" id="PIRSR640198-1"/>
    </source>
</evidence>
<proteinExistence type="predicted"/>
<dbReference type="Proteomes" id="UP000640274">
    <property type="component" value="Unassembled WGS sequence"/>
</dbReference>
<protein>
    <submittedName>
        <fullName evidence="5">Fic family protein</fullName>
    </submittedName>
</protein>
<dbReference type="PROSITE" id="PS51459">
    <property type="entry name" value="FIDO"/>
    <property type="match status" value="1"/>
</dbReference>
<dbReference type="PANTHER" id="PTHR13504:SF38">
    <property type="entry name" value="FIDO DOMAIN-CONTAINING PROTEIN"/>
    <property type="match status" value="1"/>
</dbReference>
<dbReference type="AlphaFoldDB" id="A0A934MQV5"/>
<reference evidence="5" key="1">
    <citation type="submission" date="2020-12" db="EMBL/GenBank/DDBJ databases">
        <authorList>
            <person name="Huq M.A."/>
        </authorList>
    </citation>
    <scope>NUCLEOTIDE SEQUENCE</scope>
    <source>
        <strain evidence="5">MAHUQ-46</strain>
    </source>
</reference>
<sequence>MFQPKFSNTMKMVNKLLEIQRSSVIIDQLPLPLDILEQLQKEAKETTVLLSTRMEGNDLDEQQKRKALYQSSDVDAEQEVYNLMKAIDFLEDSERRSLPITEEWIKKLHAIIRISHGRRPRLSEYRTEQNRVGNRNQSGFYMPPEYTDVPVLMEDFVAWLNARETHELPAPIRAGIAMWQFLTIHPYMDGNGRTSRMIATYILRRGNFGLKGLFVLENFYDRNLSDYYKALQMGLAHNYYFGRHDADLTVWLEYFLNGLAEVYTQAAEIVQEKNSELLWVEPELIRQLDIQQRQLFRQLVFRQDEITTTEIMMLLGIGDRTAREKVKQWIEGGFLQPKDPNAQRIRTVILSKWYEELADQIRDNPEHYSYLLSKEEL</sequence>
<evidence type="ECO:0000313" key="6">
    <source>
        <dbReference type="Proteomes" id="UP000640274"/>
    </source>
</evidence>
<keyword evidence="6" id="KW-1185">Reference proteome</keyword>
<keyword evidence="2" id="KW-0547">Nucleotide-binding</keyword>
<feature type="site" description="Important for autoinhibition of adenylyltransferase activity" evidence="3">
    <location>
        <position position="55"/>
    </location>
</feature>
<dbReference type="EMBL" id="JAELUP010000038">
    <property type="protein sequence ID" value="MBJ6361719.1"/>
    <property type="molecule type" value="Genomic_DNA"/>
</dbReference>
<dbReference type="GO" id="GO:0005524">
    <property type="term" value="F:ATP binding"/>
    <property type="evidence" value="ECO:0007669"/>
    <property type="project" value="UniProtKB-KW"/>
</dbReference>
<comment type="caution">
    <text evidence="5">The sequence shown here is derived from an EMBL/GenBank/DDBJ whole genome shotgun (WGS) entry which is preliminary data.</text>
</comment>
<dbReference type="PANTHER" id="PTHR13504">
    <property type="entry name" value="FIDO DOMAIN-CONTAINING PROTEIN DDB_G0283145"/>
    <property type="match status" value="1"/>
</dbReference>
<dbReference type="Gene3D" id="1.10.3290.10">
    <property type="entry name" value="Fido-like domain"/>
    <property type="match status" value="1"/>
</dbReference>
<dbReference type="InterPro" id="IPR040198">
    <property type="entry name" value="Fido_containing"/>
</dbReference>
<evidence type="ECO:0000256" key="2">
    <source>
        <dbReference type="PIRSR" id="PIRSR640198-2"/>
    </source>
</evidence>
<dbReference type="Pfam" id="PF02661">
    <property type="entry name" value="Fic"/>
    <property type="match status" value="1"/>
</dbReference>